<dbReference type="AlphaFoldDB" id="A0A2S4WKN8"/>
<dbReference type="Proteomes" id="UP000238274">
    <property type="component" value="Unassembled WGS sequence"/>
</dbReference>
<evidence type="ECO:0000313" key="2">
    <source>
        <dbReference type="EMBL" id="POW22356.1"/>
    </source>
</evidence>
<evidence type="ECO:0000313" key="3">
    <source>
        <dbReference type="Proteomes" id="UP000238274"/>
    </source>
</evidence>
<reference evidence="3" key="3">
    <citation type="journal article" date="2018" name="Mol. Plant Microbe Interact.">
        <title>Genome sequence resources for the wheat stripe rust pathogen (Puccinia striiformis f. sp. tritici) and the barley stripe rust pathogen (Puccinia striiformis f. sp. hordei).</title>
        <authorList>
            <person name="Xia C."/>
            <person name="Wang M."/>
            <person name="Yin C."/>
            <person name="Cornejo O.E."/>
            <person name="Hulbert S.H."/>
            <person name="Chen X."/>
        </authorList>
    </citation>
    <scope>NUCLEOTIDE SEQUENCE [LARGE SCALE GENOMIC DNA]</scope>
    <source>
        <strain evidence="3">93TX-2</strain>
    </source>
</reference>
<dbReference type="VEuPathDB" id="FungiDB:PSHT_01329"/>
<proteinExistence type="predicted"/>
<feature type="non-terminal residue" evidence="2">
    <location>
        <position position="202"/>
    </location>
</feature>
<keyword evidence="3" id="KW-1185">Reference proteome</keyword>
<dbReference type="EMBL" id="PKSM01000010">
    <property type="protein sequence ID" value="POW22356.1"/>
    <property type="molecule type" value="Genomic_DNA"/>
</dbReference>
<sequence length="202" mass="21441">PLASLPTCDLVERLSNDSNQARPELFNWYFRSLDHLSHTGPAASDDASTRTHCPPSISIAGSQGEATCPRRNFEHWRNSERVQLLSSTSAEEGSPSANGCSVHTFAHLGGQATSRLMGMTLNRSPRVPFDQRVTIDRGHVGYMSAEMFALASEAPPAEGESPSANGCRVYTPGAAIGATPGCNPQSLGKSLHQPACMVTGSC</sequence>
<protein>
    <submittedName>
        <fullName evidence="2">Uncharacterized protein</fullName>
    </submittedName>
</protein>
<evidence type="ECO:0000256" key="1">
    <source>
        <dbReference type="SAM" id="MobiDB-lite"/>
    </source>
</evidence>
<feature type="region of interest" description="Disordered" evidence="1">
    <location>
        <begin position="40"/>
        <end position="64"/>
    </location>
</feature>
<feature type="non-terminal residue" evidence="2">
    <location>
        <position position="1"/>
    </location>
</feature>
<comment type="caution">
    <text evidence="2">The sequence shown here is derived from an EMBL/GenBank/DDBJ whole genome shotgun (WGS) entry which is preliminary data.</text>
</comment>
<accession>A0A2S4WKN8</accession>
<gene>
    <name evidence="2" type="ORF">PSHT_01329</name>
</gene>
<organism evidence="2 3">
    <name type="scientific">Puccinia striiformis</name>
    <dbReference type="NCBI Taxonomy" id="27350"/>
    <lineage>
        <taxon>Eukaryota</taxon>
        <taxon>Fungi</taxon>
        <taxon>Dikarya</taxon>
        <taxon>Basidiomycota</taxon>
        <taxon>Pucciniomycotina</taxon>
        <taxon>Pucciniomycetes</taxon>
        <taxon>Pucciniales</taxon>
        <taxon>Pucciniaceae</taxon>
        <taxon>Puccinia</taxon>
    </lineage>
</organism>
<reference evidence="3" key="2">
    <citation type="journal article" date="2018" name="BMC Genomics">
        <title>Genomic insights into host adaptation between the wheat stripe rust pathogen (Puccinia striiformis f. sp. tritici) and the barley stripe rust pathogen (Puccinia striiformis f. sp. hordei).</title>
        <authorList>
            <person name="Xia C."/>
            <person name="Wang M."/>
            <person name="Yin C."/>
            <person name="Cornejo O.E."/>
            <person name="Hulbert S.H."/>
            <person name="Chen X."/>
        </authorList>
    </citation>
    <scope>NUCLEOTIDE SEQUENCE [LARGE SCALE GENOMIC DNA]</scope>
    <source>
        <strain evidence="3">93TX-2</strain>
    </source>
</reference>
<name>A0A2S4WKN8_9BASI</name>
<reference evidence="2 3" key="1">
    <citation type="submission" date="2017-12" db="EMBL/GenBank/DDBJ databases">
        <title>Gene loss provides genomic basis for host adaptation in cereal stripe rust fungi.</title>
        <authorList>
            <person name="Xia C."/>
        </authorList>
    </citation>
    <scope>NUCLEOTIDE SEQUENCE [LARGE SCALE GENOMIC DNA]</scope>
    <source>
        <strain evidence="2 3">93TX-2</strain>
    </source>
</reference>